<evidence type="ECO:0000256" key="2">
    <source>
        <dbReference type="SAM" id="SignalP"/>
    </source>
</evidence>
<name>A0A6N7PU42_9BACT</name>
<dbReference type="PANTHER" id="PTHR46580">
    <property type="entry name" value="SENSOR KINASE-RELATED"/>
    <property type="match status" value="1"/>
</dbReference>
<dbReference type="Gene3D" id="2.130.10.130">
    <property type="entry name" value="Integrin alpha, N-terminal"/>
    <property type="match status" value="1"/>
</dbReference>
<dbReference type="RefSeq" id="WP_153822229.1">
    <property type="nucleotide sequence ID" value="NZ_WJIE01000007.1"/>
</dbReference>
<evidence type="ECO:0000256" key="1">
    <source>
        <dbReference type="ARBA" id="ARBA00022729"/>
    </source>
</evidence>
<keyword evidence="1 2" id="KW-0732">Signal</keyword>
<proteinExistence type="predicted"/>
<feature type="signal peptide" evidence="2">
    <location>
        <begin position="1"/>
        <end position="21"/>
    </location>
</feature>
<evidence type="ECO:0008006" key="5">
    <source>
        <dbReference type="Google" id="ProtNLM"/>
    </source>
</evidence>
<organism evidence="3 4">
    <name type="scientific">Polyangium spumosum</name>
    <dbReference type="NCBI Taxonomy" id="889282"/>
    <lineage>
        <taxon>Bacteria</taxon>
        <taxon>Pseudomonadati</taxon>
        <taxon>Myxococcota</taxon>
        <taxon>Polyangia</taxon>
        <taxon>Polyangiales</taxon>
        <taxon>Polyangiaceae</taxon>
        <taxon>Polyangium</taxon>
    </lineage>
</organism>
<keyword evidence="4" id="KW-1185">Reference proteome</keyword>
<dbReference type="AlphaFoldDB" id="A0A6N7PU42"/>
<dbReference type="InterPro" id="IPR013517">
    <property type="entry name" value="FG-GAP"/>
</dbReference>
<accession>A0A6N7PU42</accession>
<dbReference type="Proteomes" id="UP000440224">
    <property type="component" value="Unassembled WGS sequence"/>
</dbReference>
<feature type="chain" id="PRO_5026743957" description="VCBS repeat-containing protein" evidence="2">
    <location>
        <begin position="22"/>
        <end position="515"/>
    </location>
</feature>
<comment type="caution">
    <text evidence="3">The sequence shown here is derived from an EMBL/GenBank/DDBJ whole genome shotgun (WGS) entry which is preliminary data.</text>
</comment>
<evidence type="ECO:0000313" key="4">
    <source>
        <dbReference type="Proteomes" id="UP000440224"/>
    </source>
</evidence>
<dbReference type="EMBL" id="WJIE01000007">
    <property type="protein sequence ID" value="MRG95439.1"/>
    <property type="molecule type" value="Genomic_DNA"/>
</dbReference>
<gene>
    <name evidence="3" type="ORF">GF068_26485</name>
</gene>
<dbReference type="SUPFAM" id="SSF69318">
    <property type="entry name" value="Integrin alpha N-terminal domain"/>
    <property type="match status" value="1"/>
</dbReference>
<dbReference type="Pfam" id="PF13517">
    <property type="entry name" value="FG-GAP_3"/>
    <property type="match status" value="3"/>
</dbReference>
<evidence type="ECO:0000313" key="3">
    <source>
        <dbReference type="EMBL" id="MRG95439.1"/>
    </source>
</evidence>
<dbReference type="InterPro" id="IPR028994">
    <property type="entry name" value="Integrin_alpha_N"/>
</dbReference>
<dbReference type="PROSITE" id="PS51257">
    <property type="entry name" value="PROKAR_LIPOPROTEIN"/>
    <property type="match status" value="1"/>
</dbReference>
<reference evidence="3 4" key="1">
    <citation type="submission" date="2019-10" db="EMBL/GenBank/DDBJ databases">
        <title>A soil myxobacterium in the family Polyangiaceae.</title>
        <authorList>
            <person name="Li Y."/>
            <person name="Wang J."/>
        </authorList>
    </citation>
    <scope>NUCLEOTIDE SEQUENCE [LARGE SCALE GENOMIC DNA]</scope>
    <source>
        <strain evidence="3 4">DSM 14734</strain>
    </source>
</reference>
<sequence length="515" mass="54508">MEMRRCGLAAQWAAVTLGALAVALTGCGVDELHGEADAASRAPSRLPYAPQPGWSSADAEAHSLGAALADINGDGFKDLIVANGNDLAENPVTVFYNDGRGRFPTTPSWSSNDEDHHTGVAVGDIDLDGWVDVAITVAPAPENTAAEGYAKVYFNRGGALEPSPSYRTEDRYRSTGGALGDYDGDGDLDLAVAVVFEEGRAPGRVRIYGNEGGRLSPSPTWQSDTPMTSFNMKFADIDGDGLLDMAVAAPSLPIYRARLDPNGSVTLPAAPYWTARAEDGLPFFVDVGIVGGSPRLVTSYNDFWDPPSEPPPGGWPETENTPCAPGLGSLSRLMVYAPFVDEAPIWSAESVGWGSGVLLADVSGDDVLDLLATRWGPAVLGMGAPLEIYLGGAGVFGAKPAWVSRTCTVGETILVADLSRDSLEEASISLSIERPRAVVTLLHQVTEGIVEVRRNGVALGRGEYVVVPGGNWVSFGQRLLPGDQVTVRYLVSSQPDIVLTSTFAPNHVFYRRSSR</sequence>
<protein>
    <recommendedName>
        <fullName evidence="5">VCBS repeat-containing protein</fullName>
    </recommendedName>
</protein>
<dbReference type="OrthoDB" id="5492154at2"/>